<feature type="domain" description="ABC transmembrane type-1" evidence="8">
    <location>
        <begin position="54"/>
        <end position="238"/>
    </location>
</feature>
<dbReference type="Gene3D" id="1.10.3720.10">
    <property type="entry name" value="MetI-like"/>
    <property type="match status" value="1"/>
</dbReference>
<reference evidence="10" key="1">
    <citation type="submission" date="2019-06" db="EMBL/GenBank/DDBJ databases">
        <authorList>
            <person name="Oh B.S."/>
        </authorList>
    </citation>
    <scope>NUCLEOTIDE SEQUENCE [LARGE SCALE GENOMIC DNA]</scope>
    <source>
        <strain evidence="10">KGMB03119</strain>
    </source>
</reference>
<evidence type="ECO:0000256" key="3">
    <source>
        <dbReference type="ARBA" id="ARBA00022475"/>
    </source>
</evidence>
<dbReference type="EMBL" id="CP040882">
    <property type="protein sequence ID" value="QDA53808.1"/>
    <property type="molecule type" value="Genomic_DNA"/>
</dbReference>
<evidence type="ECO:0000256" key="2">
    <source>
        <dbReference type="ARBA" id="ARBA00022448"/>
    </source>
</evidence>
<dbReference type="CDD" id="cd06261">
    <property type="entry name" value="TM_PBP2"/>
    <property type="match status" value="1"/>
</dbReference>
<evidence type="ECO:0000256" key="5">
    <source>
        <dbReference type="ARBA" id="ARBA00022989"/>
    </source>
</evidence>
<evidence type="ECO:0000256" key="7">
    <source>
        <dbReference type="RuleBase" id="RU363032"/>
    </source>
</evidence>
<keyword evidence="3" id="KW-1003">Cell membrane</keyword>
<protein>
    <submittedName>
        <fullName evidence="9">ABC transporter permease</fullName>
    </submittedName>
</protein>
<keyword evidence="6 7" id="KW-0472">Membrane</keyword>
<keyword evidence="4 7" id="KW-0812">Transmembrane</keyword>
<evidence type="ECO:0000256" key="4">
    <source>
        <dbReference type="ARBA" id="ARBA00022692"/>
    </source>
</evidence>
<feature type="transmembrane region" description="Helical" evidence="7">
    <location>
        <begin position="92"/>
        <end position="114"/>
    </location>
</feature>
<name>A0ABX5VC68_9BURK</name>
<proteinExistence type="inferred from homology"/>
<gene>
    <name evidence="9" type="ORF">FG381_01950</name>
</gene>
<dbReference type="PANTHER" id="PTHR30151:SF38">
    <property type="entry name" value="ALIPHATIC SULFONATES TRANSPORT PERMEASE PROTEIN SSUC-RELATED"/>
    <property type="match status" value="1"/>
</dbReference>
<evidence type="ECO:0000256" key="6">
    <source>
        <dbReference type="ARBA" id="ARBA00023136"/>
    </source>
</evidence>
<dbReference type="Proteomes" id="UP000308889">
    <property type="component" value="Chromosome"/>
</dbReference>
<feature type="transmembrane region" description="Helical" evidence="7">
    <location>
        <begin position="216"/>
        <end position="234"/>
    </location>
</feature>
<dbReference type="SUPFAM" id="SSF161098">
    <property type="entry name" value="MetI-like"/>
    <property type="match status" value="1"/>
</dbReference>
<dbReference type="InterPro" id="IPR000515">
    <property type="entry name" value="MetI-like"/>
</dbReference>
<keyword evidence="10" id="KW-1185">Reference proteome</keyword>
<dbReference type="InterPro" id="IPR035906">
    <property type="entry name" value="MetI-like_sf"/>
</dbReference>
<feature type="transmembrane region" description="Helical" evidence="7">
    <location>
        <begin position="61"/>
        <end position="80"/>
    </location>
</feature>
<accession>A0ABX5VC68</accession>
<comment type="similarity">
    <text evidence="7">Belongs to the binding-protein-dependent transport system permease family.</text>
</comment>
<evidence type="ECO:0000256" key="1">
    <source>
        <dbReference type="ARBA" id="ARBA00004651"/>
    </source>
</evidence>
<keyword evidence="5 7" id="KW-1133">Transmembrane helix</keyword>
<organism evidence="9 10">
    <name type="scientific">Sutterella faecalis</name>
    <dbReference type="NCBI Taxonomy" id="2584944"/>
    <lineage>
        <taxon>Bacteria</taxon>
        <taxon>Pseudomonadati</taxon>
        <taxon>Pseudomonadota</taxon>
        <taxon>Betaproteobacteria</taxon>
        <taxon>Burkholderiales</taxon>
        <taxon>Sutterellaceae</taxon>
        <taxon>Sutterella</taxon>
    </lineage>
</organism>
<dbReference type="RefSeq" id="WP_139687291.1">
    <property type="nucleotide sequence ID" value="NZ_CP040882.1"/>
</dbReference>
<keyword evidence="2 7" id="KW-0813">Transport</keyword>
<evidence type="ECO:0000313" key="9">
    <source>
        <dbReference type="EMBL" id="QDA53808.1"/>
    </source>
</evidence>
<dbReference type="Pfam" id="PF00528">
    <property type="entry name" value="BPD_transp_1"/>
    <property type="match status" value="1"/>
</dbReference>
<evidence type="ECO:0000313" key="10">
    <source>
        <dbReference type="Proteomes" id="UP000308889"/>
    </source>
</evidence>
<sequence length="249" mass="26703">MKTTLLRYSAAAAVLFLLWEAASVLLGEDIIPSPAAVLRALQEALMNPDLARHAAVSARRLAEALAVAILTGFPLGLLFGHSPKADWLGAPITFITLPLPKIVLLPVFFTVFGLGDASRVLLIALATGFQILVIVREHALKLDPSYEKALRSMGANRWERIRHVYLPAALPSLFTALKASAGTAMAVLFLAESFATDSGLGWLIMDAWGFGDNLRMFVGILGMSVLGLLLYGAISLGERLCCSWMTPSA</sequence>
<comment type="subcellular location">
    <subcellularLocation>
        <location evidence="1 7">Cell membrane</location>
        <topology evidence="1 7">Multi-pass membrane protein</topology>
    </subcellularLocation>
</comment>
<evidence type="ECO:0000259" key="8">
    <source>
        <dbReference type="PROSITE" id="PS50928"/>
    </source>
</evidence>
<dbReference type="PROSITE" id="PS50928">
    <property type="entry name" value="ABC_TM1"/>
    <property type="match status" value="1"/>
</dbReference>
<dbReference type="PANTHER" id="PTHR30151">
    <property type="entry name" value="ALKANE SULFONATE ABC TRANSPORTER-RELATED, MEMBRANE SUBUNIT"/>
    <property type="match status" value="1"/>
</dbReference>